<feature type="region of interest" description="Disordered" evidence="2">
    <location>
        <begin position="393"/>
        <end position="418"/>
    </location>
</feature>
<feature type="compositionally biased region" description="Polar residues" evidence="2">
    <location>
        <begin position="770"/>
        <end position="780"/>
    </location>
</feature>
<evidence type="ECO:0000313" key="4">
    <source>
        <dbReference type="Proteomes" id="UP000434276"/>
    </source>
</evidence>
<accession>A0A5S9X8L0</accession>
<feature type="compositionally biased region" description="Polar residues" evidence="2">
    <location>
        <begin position="45"/>
        <end position="70"/>
    </location>
</feature>
<evidence type="ECO:0000256" key="1">
    <source>
        <dbReference type="ARBA" id="ARBA00023054"/>
    </source>
</evidence>
<keyword evidence="1" id="KW-0175">Coiled coil</keyword>
<evidence type="ECO:0008006" key="5">
    <source>
        <dbReference type="Google" id="ProtNLM"/>
    </source>
</evidence>
<feature type="region of interest" description="Disordered" evidence="2">
    <location>
        <begin position="757"/>
        <end position="788"/>
    </location>
</feature>
<dbReference type="PANTHER" id="PTHR23160:SF16">
    <property type="entry name" value="WEB FAMILY PROTEIN"/>
    <property type="match status" value="1"/>
</dbReference>
<feature type="compositionally biased region" description="Basic and acidic residues" evidence="2">
    <location>
        <begin position="696"/>
        <end position="710"/>
    </location>
</feature>
<protein>
    <recommendedName>
        <fullName evidence="5">WEB family protein At3g02930, chloroplastic</fullName>
    </recommendedName>
</protein>
<name>A0A5S9X8L0_ARATH</name>
<reference evidence="3 4" key="1">
    <citation type="submission" date="2019-12" db="EMBL/GenBank/DDBJ databases">
        <authorList>
            <person name="Jiao W.-B."/>
            <person name="Schneeberger K."/>
        </authorList>
    </citation>
    <scope>NUCLEOTIDE SEQUENCE [LARGE SCALE GENOMIC DNA]</scope>
    <source>
        <strain evidence="4">cv. C24</strain>
    </source>
</reference>
<evidence type="ECO:0000313" key="3">
    <source>
        <dbReference type="EMBL" id="CAA0381149.1"/>
    </source>
</evidence>
<feature type="compositionally biased region" description="Basic and acidic residues" evidence="2">
    <location>
        <begin position="402"/>
        <end position="418"/>
    </location>
</feature>
<evidence type="ECO:0000256" key="2">
    <source>
        <dbReference type="SAM" id="MobiDB-lite"/>
    </source>
</evidence>
<dbReference type="AlphaFoldDB" id="A0A5S9X8L0"/>
<dbReference type="ExpressionAtlas" id="A0A5S9X8L0">
    <property type="expression patterns" value="baseline and differential"/>
</dbReference>
<feature type="region of interest" description="Disordered" evidence="2">
    <location>
        <begin position="1"/>
        <end position="100"/>
    </location>
</feature>
<feature type="compositionally biased region" description="Low complexity" evidence="2">
    <location>
        <begin position="20"/>
        <end position="33"/>
    </location>
</feature>
<gene>
    <name evidence="3" type="ORF">C24_LOCUS11405</name>
</gene>
<feature type="compositionally biased region" description="Basic and acidic residues" evidence="2">
    <location>
        <begin position="717"/>
        <end position="736"/>
    </location>
</feature>
<dbReference type="EMBL" id="CACSHJ010000089">
    <property type="protein sequence ID" value="CAA0381149.1"/>
    <property type="molecule type" value="Genomic_DNA"/>
</dbReference>
<dbReference type="OrthoDB" id="6350175at2759"/>
<sequence length="817" mass="93015">MGTHNETEAVTMASKIKNGLSDTTLRKSSSTSLRVPRLTRIVTKPDSNSPSPTQQQSRLSFERPSSNSKPSTDKRSPKAPTPPEKTQIRAVRVSESQPQSVQIKEDLKKANELIASLENEKAKALDQLKEARKEAEEASEKLDEALEAQKKSLENFEIEKFEVVEAGIEAVQRKEEELKKELENVKNQHASESATLLLVTQELENVNQELANAKDAKSKALCRADDASKMAAIHAEKVEILSSELIRLKALLDSTREKEIISKNEIALKLGGEIVDLKRDLENARSLEAKVKELEMIIEQLNVDLEAAKMAESYAHGFADEWQNKAKELEKRLEEANKLEKCASVSLVSVTKQLEVSNSRLHDMESEITDLKEKIELLERTVASQKVDLEKSEQKLGIAEEESSKSETEAEKLKNELETVNEEKTQALKKEQDATSSVQRLLEEKKKILSELESSKEEEEKSKKAMESLASALHEVSSESRELKEKLLSRGDQNYETQIEDLKLVIKATNNKYENMLDEARHEIDVLVNAVEQTKKQFESAMVDWEMREAGLVNHVKEFDEEVSSMGKEMNRLGNLVKRTKEEADASWEKESQMRDCLKEVEDEVIYLQETLREAKAETLKLKGKMLDKETEFQSIVHENDELRVKQDDSLKKIKELSELLEEALAKKHIEENGELSESEKDYDLLPKVVEFSEENGYRSAEEKSSKVETLDGMNMKLEEDTEKKEKKERSPEDETVEVEFKMWESCQIEKKEVFHKESAKEEEEDLNVVDQSQKTSPVNGLTGEDELLKEKEKKKKKTLFGKVGNLLKKKGPVNQK</sequence>
<organism evidence="3 4">
    <name type="scientific">Arabidopsis thaliana</name>
    <name type="common">Mouse-ear cress</name>
    <dbReference type="NCBI Taxonomy" id="3702"/>
    <lineage>
        <taxon>Eukaryota</taxon>
        <taxon>Viridiplantae</taxon>
        <taxon>Streptophyta</taxon>
        <taxon>Embryophyta</taxon>
        <taxon>Tracheophyta</taxon>
        <taxon>Spermatophyta</taxon>
        <taxon>Magnoliopsida</taxon>
        <taxon>eudicotyledons</taxon>
        <taxon>Gunneridae</taxon>
        <taxon>Pentapetalae</taxon>
        <taxon>rosids</taxon>
        <taxon>malvids</taxon>
        <taxon>Brassicales</taxon>
        <taxon>Brassicaceae</taxon>
        <taxon>Camelineae</taxon>
        <taxon>Arabidopsis</taxon>
    </lineage>
</organism>
<proteinExistence type="predicted"/>
<dbReference type="PANTHER" id="PTHR23160">
    <property type="entry name" value="SYNAPTONEMAL COMPLEX PROTEIN-RELATED"/>
    <property type="match status" value="1"/>
</dbReference>
<feature type="region of interest" description="Disordered" evidence="2">
    <location>
        <begin position="695"/>
        <end position="736"/>
    </location>
</feature>
<dbReference type="Proteomes" id="UP000434276">
    <property type="component" value="Unassembled WGS sequence"/>
</dbReference>